<name>A0A552FW05_MICAE</name>
<proteinExistence type="predicted"/>
<protein>
    <submittedName>
        <fullName evidence="2">VWA domain-containing protein</fullName>
    </submittedName>
</protein>
<sequence length="646" mass="74425">MLNCFMKFLRKIQDFFSRSVSYYADGLRGNALPHDSSIYVERKIDNQVYQFLRSGSDSKIACYIFGSPQTGKSSLALRLSKILEYESNVCILVSIESPRNSLSTKDFYLLFANQICKRFRQETGQFCSGIPIDVTNQQRVELSANEIENLLSNVVKYLDNRRLLLFVDGIHKLSKECLQDFIKLIKKINNQFVKYINFALFGELHPENLLAISKDILQTTKIFQIDPLSGECKSLQAGISSIISNKNSLIENILLYTHGQPFLTIYLLHLSAKYIDEDKDDFKLLLDSIIQEKIINDLDANYFLKLHFQRISNFFIRGDPHLLKKRFYALEIYKGLLDSSRFHAYNRASLMDRILIESGLVVEIKSFISITNLVYKRVFDLTLIESLQQNINLGENAMPRTNYSITNRDFFFLIDSSASMRDPLSTRDTRRRFDAIRESVKGHIDEVLKYVDNENGKKICDECMVAFFNVPRKSSRIYSLLDAQAIDEKFRDVNPSGDTNVAKTFNFLMSQWLDNRDDRNGVVVIYVDGLLDDRADFVTEIRRVANKLEHHSHLKILIVGIGDAINSAITTKWYFELDLNGPSFIDANGQPCNIVIFNRMDDVNALGGIIPAIKEQLVLNPESELPEWLSEEFPDLYDELKRKYNL</sequence>
<dbReference type="PROSITE" id="PS50234">
    <property type="entry name" value="VWFA"/>
    <property type="match status" value="1"/>
</dbReference>
<gene>
    <name evidence="2" type="ORF">EWV57_09195</name>
</gene>
<dbReference type="EMBL" id="SFBE01000154">
    <property type="protein sequence ID" value="TRU50908.1"/>
    <property type="molecule type" value="Genomic_DNA"/>
</dbReference>
<dbReference type="Gene3D" id="3.40.50.410">
    <property type="entry name" value="von Willebrand factor, type A domain"/>
    <property type="match status" value="1"/>
</dbReference>
<dbReference type="Proteomes" id="UP000316958">
    <property type="component" value="Unassembled WGS sequence"/>
</dbReference>
<dbReference type="SMART" id="SM00327">
    <property type="entry name" value="VWA"/>
    <property type="match status" value="1"/>
</dbReference>
<accession>A0A552FW05</accession>
<dbReference type="InterPro" id="IPR002035">
    <property type="entry name" value="VWF_A"/>
</dbReference>
<evidence type="ECO:0000313" key="2">
    <source>
        <dbReference type="EMBL" id="TRU50908.1"/>
    </source>
</evidence>
<feature type="domain" description="VWFA" evidence="1">
    <location>
        <begin position="409"/>
        <end position="613"/>
    </location>
</feature>
<dbReference type="AlphaFoldDB" id="A0A552FW05"/>
<evidence type="ECO:0000313" key="3">
    <source>
        <dbReference type="Proteomes" id="UP000316958"/>
    </source>
</evidence>
<reference evidence="2 3" key="1">
    <citation type="submission" date="2019-01" db="EMBL/GenBank/DDBJ databases">
        <title>Coherence of Microcystis species and biogeography revealed through population genomics.</title>
        <authorList>
            <person name="Perez-Carrascal O.M."/>
            <person name="Terrat Y."/>
            <person name="Giani A."/>
            <person name="Fortin N."/>
            <person name="Tromas N."/>
            <person name="Shapiro B.J."/>
        </authorList>
    </citation>
    <scope>NUCLEOTIDE SEQUENCE [LARGE SCALE GENOMIC DNA]</scope>
    <source>
        <strain evidence="2">Ma_QC_Ch_20071001_S25D</strain>
    </source>
</reference>
<dbReference type="SUPFAM" id="SSF52540">
    <property type="entry name" value="P-loop containing nucleoside triphosphate hydrolases"/>
    <property type="match status" value="1"/>
</dbReference>
<dbReference type="InterPro" id="IPR027417">
    <property type="entry name" value="P-loop_NTPase"/>
</dbReference>
<dbReference type="SUPFAM" id="SSF53300">
    <property type="entry name" value="vWA-like"/>
    <property type="match status" value="1"/>
</dbReference>
<dbReference type="Gene3D" id="3.40.50.300">
    <property type="entry name" value="P-loop containing nucleotide triphosphate hydrolases"/>
    <property type="match status" value="1"/>
</dbReference>
<dbReference type="InterPro" id="IPR036465">
    <property type="entry name" value="vWFA_dom_sf"/>
</dbReference>
<comment type="caution">
    <text evidence="2">The sequence shown here is derived from an EMBL/GenBank/DDBJ whole genome shotgun (WGS) entry which is preliminary data.</text>
</comment>
<dbReference type="Pfam" id="PF13401">
    <property type="entry name" value="AAA_22"/>
    <property type="match status" value="1"/>
</dbReference>
<dbReference type="InterPro" id="IPR049945">
    <property type="entry name" value="AAA_22"/>
</dbReference>
<evidence type="ECO:0000259" key="1">
    <source>
        <dbReference type="PROSITE" id="PS50234"/>
    </source>
</evidence>
<dbReference type="GO" id="GO:0016887">
    <property type="term" value="F:ATP hydrolysis activity"/>
    <property type="evidence" value="ECO:0007669"/>
    <property type="project" value="InterPro"/>
</dbReference>
<organism evidence="2 3">
    <name type="scientific">Microcystis aeruginosa Ma_QC_Ch_20071001_S25D</name>
    <dbReference type="NCBI Taxonomy" id="2486250"/>
    <lineage>
        <taxon>Bacteria</taxon>
        <taxon>Bacillati</taxon>
        <taxon>Cyanobacteriota</taxon>
        <taxon>Cyanophyceae</taxon>
        <taxon>Oscillatoriophycideae</taxon>
        <taxon>Chroococcales</taxon>
        <taxon>Microcystaceae</taxon>
        <taxon>Microcystis</taxon>
    </lineage>
</organism>